<dbReference type="PANTHER" id="PTHR42693">
    <property type="entry name" value="ARYLSULFATASE FAMILY MEMBER"/>
    <property type="match status" value="1"/>
</dbReference>
<dbReference type="Pfam" id="PF00884">
    <property type="entry name" value="Sulfatase"/>
    <property type="match status" value="1"/>
</dbReference>
<evidence type="ECO:0000313" key="7">
    <source>
        <dbReference type="EMBL" id="MDI6450952.1"/>
    </source>
</evidence>
<dbReference type="CDD" id="cd16027">
    <property type="entry name" value="SGSH"/>
    <property type="match status" value="1"/>
</dbReference>
<comment type="similarity">
    <text evidence="1">Belongs to the sulfatase family.</text>
</comment>
<dbReference type="GO" id="GO:0046872">
    <property type="term" value="F:metal ion binding"/>
    <property type="evidence" value="ECO:0007669"/>
    <property type="project" value="UniProtKB-KW"/>
</dbReference>
<evidence type="ECO:0000256" key="3">
    <source>
        <dbReference type="ARBA" id="ARBA00022801"/>
    </source>
</evidence>
<dbReference type="PROSITE" id="PS51318">
    <property type="entry name" value="TAT"/>
    <property type="match status" value="1"/>
</dbReference>
<evidence type="ECO:0000256" key="5">
    <source>
        <dbReference type="SAM" id="SignalP"/>
    </source>
</evidence>
<evidence type="ECO:0000259" key="6">
    <source>
        <dbReference type="Pfam" id="PF00884"/>
    </source>
</evidence>
<protein>
    <submittedName>
        <fullName evidence="7">Sulfatase</fullName>
    </submittedName>
</protein>
<evidence type="ECO:0000256" key="4">
    <source>
        <dbReference type="ARBA" id="ARBA00022837"/>
    </source>
</evidence>
<name>A0AAW6TZ83_9BACT</name>
<dbReference type="InterPro" id="IPR000917">
    <property type="entry name" value="Sulfatase_N"/>
</dbReference>
<gene>
    <name evidence="7" type="ORF">QJ522_17965</name>
</gene>
<evidence type="ECO:0000256" key="2">
    <source>
        <dbReference type="ARBA" id="ARBA00022723"/>
    </source>
</evidence>
<sequence>MQSNMNRRGFLRLSAGAAALASFSWTASHAGASKRPNVVVIVSDDHGRGDLGCYGNPVVQTPHLDALAAEGVRFTNAFCTTASCSASRSVILSGLYNHYNGQYGHEHSYHHFRSFDHVRSLPVLLTQAGYRTARIGKYHVAPEEVYRFDVALPGGSRSPVRMADNCKAFVASGDAKPFFLYFCMSDPHRGGGKAADLPHEPDRFGNRDQGYPGVKEVTYDPEEIVVPDYLPDIPECRAELAQYYQSVSRVDQGVGRLIEVLKQAGQYDNTIVIYISDNGIAFAGAKTTLYEPGMNLPCIVRTPWQKNKGIACDALVNYADLTPTILDFAGATPGDYEFHGRSFQPVLERRHADGWDTTYASHTFHEITMYYPMRVVRERRFKLIWNIAHGLEYPFASDLLESATWQGNLKRGNTRYGRRTIDAYLHRPRFELYDLQNDPHEVVNLADDPDHQARLNEMKARLKAFQEQTKDPWILKWEYE</sequence>
<keyword evidence="2" id="KW-0479">Metal-binding</keyword>
<dbReference type="PROSITE" id="PS00149">
    <property type="entry name" value="SULFATASE_2"/>
    <property type="match status" value="1"/>
</dbReference>
<proteinExistence type="inferred from homology"/>
<reference evidence="7" key="1">
    <citation type="submission" date="2023-05" db="EMBL/GenBank/DDBJ databases">
        <title>Anaerotaeda fermentans gen. nov., sp. nov., a novel anaerobic planctomycete of the new family within the order Sedimentisphaerales isolated from Taman Peninsula, Russia.</title>
        <authorList>
            <person name="Khomyakova M.A."/>
            <person name="Merkel A.Y."/>
            <person name="Slobodkin A.I."/>
        </authorList>
    </citation>
    <scope>NUCLEOTIDE SEQUENCE</scope>
    <source>
        <strain evidence="7">M17dextr</strain>
    </source>
</reference>
<keyword evidence="8" id="KW-1185">Reference proteome</keyword>
<dbReference type="InterPro" id="IPR006311">
    <property type="entry name" value="TAT_signal"/>
</dbReference>
<evidence type="ECO:0000313" key="8">
    <source>
        <dbReference type="Proteomes" id="UP001431776"/>
    </source>
</evidence>
<comment type="caution">
    <text evidence="7">The sequence shown here is derived from an EMBL/GenBank/DDBJ whole genome shotgun (WGS) entry which is preliminary data.</text>
</comment>
<dbReference type="InterPro" id="IPR050738">
    <property type="entry name" value="Sulfatase"/>
</dbReference>
<dbReference type="GO" id="GO:0004065">
    <property type="term" value="F:arylsulfatase activity"/>
    <property type="evidence" value="ECO:0007669"/>
    <property type="project" value="TreeGrafter"/>
</dbReference>
<dbReference type="Gene3D" id="3.40.720.10">
    <property type="entry name" value="Alkaline Phosphatase, subunit A"/>
    <property type="match status" value="1"/>
</dbReference>
<dbReference type="InterPro" id="IPR024607">
    <property type="entry name" value="Sulfatase_CS"/>
</dbReference>
<evidence type="ECO:0000256" key="1">
    <source>
        <dbReference type="ARBA" id="ARBA00008779"/>
    </source>
</evidence>
<organism evidence="7 8">
    <name type="scientific">Anaerobaca lacustris</name>
    <dbReference type="NCBI Taxonomy" id="3044600"/>
    <lineage>
        <taxon>Bacteria</taxon>
        <taxon>Pseudomonadati</taxon>
        <taxon>Planctomycetota</taxon>
        <taxon>Phycisphaerae</taxon>
        <taxon>Sedimentisphaerales</taxon>
        <taxon>Anaerobacaceae</taxon>
        <taxon>Anaerobaca</taxon>
    </lineage>
</organism>
<feature type="signal peptide" evidence="5">
    <location>
        <begin position="1"/>
        <end position="30"/>
    </location>
</feature>
<dbReference type="Proteomes" id="UP001431776">
    <property type="component" value="Unassembled WGS sequence"/>
</dbReference>
<dbReference type="InterPro" id="IPR017850">
    <property type="entry name" value="Alkaline_phosphatase_core_sf"/>
</dbReference>
<accession>A0AAW6TZ83</accession>
<keyword evidence="4" id="KW-0106">Calcium</keyword>
<feature type="domain" description="Sulfatase N-terminal" evidence="6">
    <location>
        <begin position="36"/>
        <end position="330"/>
    </location>
</feature>
<dbReference type="EMBL" id="JASCXX010000026">
    <property type="protein sequence ID" value="MDI6450952.1"/>
    <property type="molecule type" value="Genomic_DNA"/>
</dbReference>
<keyword evidence="5" id="KW-0732">Signal</keyword>
<keyword evidence="3" id="KW-0378">Hydrolase</keyword>
<dbReference type="AlphaFoldDB" id="A0AAW6TZ83"/>
<dbReference type="RefSeq" id="WP_349246359.1">
    <property type="nucleotide sequence ID" value="NZ_JASCXX010000026.1"/>
</dbReference>
<dbReference type="PANTHER" id="PTHR42693:SF53">
    <property type="entry name" value="ENDO-4-O-SULFATASE"/>
    <property type="match status" value="1"/>
</dbReference>
<dbReference type="SUPFAM" id="SSF53649">
    <property type="entry name" value="Alkaline phosphatase-like"/>
    <property type="match status" value="1"/>
</dbReference>
<feature type="chain" id="PRO_5043801312" evidence="5">
    <location>
        <begin position="31"/>
        <end position="480"/>
    </location>
</feature>